<dbReference type="Proteomes" id="UP000298663">
    <property type="component" value="Unassembled WGS sequence"/>
</dbReference>
<keyword evidence="1" id="KW-0812">Transmembrane</keyword>
<feature type="transmembrane region" description="Helical" evidence="1">
    <location>
        <begin position="7"/>
        <end position="31"/>
    </location>
</feature>
<evidence type="ECO:0000256" key="1">
    <source>
        <dbReference type="SAM" id="Phobius"/>
    </source>
</evidence>
<keyword evidence="1" id="KW-0472">Membrane</keyword>
<dbReference type="InterPro" id="IPR019425">
    <property type="entry name" value="7TM_GPCR_serpentine_rcpt_Srt"/>
</dbReference>
<dbReference type="PANTHER" id="PTHR23021">
    <property type="entry name" value="SERPENTINE RECEPTOR, CLASS T"/>
    <property type="match status" value="1"/>
</dbReference>
<keyword evidence="3" id="KW-1185">Reference proteome</keyword>
<feature type="transmembrane region" description="Helical" evidence="1">
    <location>
        <begin position="80"/>
        <end position="104"/>
    </location>
</feature>
<protein>
    <recommendedName>
        <fullName evidence="4">G-protein coupled receptors family 1 profile domain-containing protein</fullName>
    </recommendedName>
</protein>
<dbReference type="Pfam" id="PF10321">
    <property type="entry name" value="7TM_GPCR_Srt"/>
    <property type="match status" value="1"/>
</dbReference>
<evidence type="ECO:0008006" key="4">
    <source>
        <dbReference type="Google" id="ProtNLM"/>
    </source>
</evidence>
<organism evidence="2 3">
    <name type="scientific">Steinernema carpocapsae</name>
    <name type="common">Entomopathogenic nematode</name>
    <dbReference type="NCBI Taxonomy" id="34508"/>
    <lineage>
        <taxon>Eukaryota</taxon>
        <taxon>Metazoa</taxon>
        <taxon>Ecdysozoa</taxon>
        <taxon>Nematoda</taxon>
        <taxon>Chromadorea</taxon>
        <taxon>Rhabditida</taxon>
        <taxon>Tylenchina</taxon>
        <taxon>Panagrolaimomorpha</taxon>
        <taxon>Strongyloidoidea</taxon>
        <taxon>Steinernematidae</taxon>
        <taxon>Steinernema</taxon>
    </lineage>
</organism>
<dbReference type="Gene3D" id="1.20.1070.10">
    <property type="entry name" value="Rhodopsin 7-helix transmembrane proteins"/>
    <property type="match status" value="1"/>
</dbReference>
<accession>A0A4U5M315</accession>
<feature type="transmembrane region" description="Helical" evidence="1">
    <location>
        <begin position="158"/>
        <end position="178"/>
    </location>
</feature>
<feature type="transmembrane region" description="Helical" evidence="1">
    <location>
        <begin position="124"/>
        <end position="146"/>
    </location>
</feature>
<dbReference type="AlphaFoldDB" id="A0A4U5M315"/>
<dbReference type="EMBL" id="AZBU02000010">
    <property type="protein sequence ID" value="TKR63134.1"/>
    <property type="molecule type" value="Genomic_DNA"/>
</dbReference>
<reference evidence="2 3" key="2">
    <citation type="journal article" date="2019" name="G3 (Bethesda)">
        <title>Hybrid Assembly of the Genome of the Entomopathogenic Nematode Steinernema carpocapsae Identifies the X-Chromosome.</title>
        <authorList>
            <person name="Serra L."/>
            <person name="Macchietto M."/>
            <person name="Macias-Munoz A."/>
            <person name="McGill C.J."/>
            <person name="Rodriguez I.M."/>
            <person name="Rodriguez B."/>
            <person name="Murad R."/>
            <person name="Mortazavi A."/>
        </authorList>
    </citation>
    <scope>NUCLEOTIDE SEQUENCE [LARGE SCALE GENOMIC DNA]</scope>
    <source>
        <strain evidence="2 3">ALL</strain>
    </source>
</reference>
<sequence>MAYIIMLNLGIFECLELTLTIFDGVAALFQLKSGDFLELVIGGMNSAAWDTHGPIILILSLNRLNAFFSLSRKRYFSASLVLGWIYFLIKFAINISINCCFFDAKKFLWDYNLTPFLNVFQKVSFGIIVACLIGSLLAYMFIFWIMVSARRAVSSMELRLIIQSTIIFLSMVTTVTIYNYGDKFLPDSSYTVIGIGIMNILNGGLNPLLYLTLNPTIRKHFWKKFGFQGRRSTVIAVTPLSSRAT</sequence>
<dbReference type="SUPFAM" id="SSF81321">
    <property type="entry name" value="Family A G protein-coupled receptor-like"/>
    <property type="match status" value="1"/>
</dbReference>
<name>A0A4U5M315_STECR</name>
<reference evidence="2 3" key="1">
    <citation type="journal article" date="2015" name="Genome Biol.">
        <title>Comparative genomics of Steinernema reveals deeply conserved gene regulatory networks.</title>
        <authorList>
            <person name="Dillman A.R."/>
            <person name="Macchietto M."/>
            <person name="Porter C.F."/>
            <person name="Rogers A."/>
            <person name="Williams B."/>
            <person name="Antoshechkin I."/>
            <person name="Lee M.M."/>
            <person name="Goodwin Z."/>
            <person name="Lu X."/>
            <person name="Lewis E.E."/>
            <person name="Goodrich-Blair H."/>
            <person name="Stock S.P."/>
            <person name="Adams B.J."/>
            <person name="Sternberg P.W."/>
            <person name="Mortazavi A."/>
        </authorList>
    </citation>
    <scope>NUCLEOTIDE SEQUENCE [LARGE SCALE GENOMIC DNA]</scope>
    <source>
        <strain evidence="2 3">ALL</strain>
    </source>
</reference>
<evidence type="ECO:0000313" key="3">
    <source>
        <dbReference type="Proteomes" id="UP000298663"/>
    </source>
</evidence>
<feature type="transmembrane region" description="Helical" evidence="1">
    <location>
        <begin position="190"/>
        <end position="213"/>
    </location>
</feature>
<keyword evidence="1" id="KW-1133">Transmembrane helix</keyword>
<gene>
    <name evidence="2" type="ORF">L596_027005</name>
</gene>
<evidence type="ECO:0000313" key="2">
    <source>
        <dbReference type="EMBL" id="TKR63134.1"/>
    </source>
</evidence>
<comment type="caution">
    <text evidence="2">The sequence shown here is derived from an EMBL/GenBank/DDBJ whole genome shotgun (WGS) entry which is preliminary data.</text>
</comment>
<proteinExistence type="predicted"/>